<keyword evidence="1" id="KW-0328">Glycosyltransferase</keyword>
<keyword evidence="2" id="KW-0808">Transferase</keyword>
<accession>A0AAE3UJ58</accession>
<evidence type="ECO:0000313" key="4">
    <source>
        <dbReference type="Proteomes" id="UP001232063"/>
    </source>
</evidence>
<evidence type="ECO:0000313" key="3">
    <source>
        <dbReference type="EMBL" id="MDJ1504648.1"/>
    </source>
</evidence>
<dbReference type="PANTHER" id="PTHR34136:SF1">
    <property type="entry name" value="UDP-N-ACETYL-D-MANNOSAMINURONIC ACID TRANSFERASE"/>
    <property type="match status" value="1"/>
</dbReference>
<dbReference type="RefSeq" id="WP_314516133.1">
    <property type="nucleotide sequence ID" value="NZ_JASJOU010000012.1"/>
</dbReference>
<proteinExistence type="predicted"/>
<dbReference type="PANTHER" id="PTHR34136">
    <property type="match status" value="1"/>
</dbReference>
<dbReference type="Pfam" id="PF03808">
    <property type="entry name" value="Glyco_tran_WecG"/>
    <property type="match status" value="1"/>
</dbReference>
<dbReference type="EMBL" id="JASJOU010000012">
    <property type="protein sequence ID" value="MDJ1504648.1"/>
    <property type="molecule type" value="Genomic_DNA"/>
</dbReference>
<evidence type="ECO:0000256" key="2">
    <source>
        <dbReference type="ARBA" id="ARBA00022679"/>
    </source>
</evidence>
<dbReference type="GO" id="GO:0016758">
    <property type="term" value="F:hexosyltransferase activity"/>
    <property type="evidence" value="ECO:0007669"/>
    <property type="project" value="TreeGrafter"/>
</dbReference>
<dbReference type="CDD" id="cd06533">
    <property type="entry name" value="Glyco_transf_WecG_TagA"/>
    <property type="match status" value="1"/>
</dbReference>
<dbReference type="AlphaFoldDB" id="A0AAE3UJ58"/>
<sequence>MTTSVTVSANRKRIISLDVSQLSYDETTREILDLGSSHTPSYVCYANVHMTIEGHWSPAFAEIVNNANIVAPDGVPLAKAFKSLYGVSQERVAGMDMLPSLIADCEKEGLSIYFFGTTNETLDAMRKRIEKDHPNLRIAGMFSPPFGSLNAANNEKYAQMINDSGANLVMVALGCPKQETWMSQNYKKINAVLLGVGGAFDVYAGVRKRAPFWMQKLALEWLYRLAQEPKRMFKRYFVTNSTYIWLLSKQIMAKK</sequence>
<keyword evidence="4" id="KW-1185">Reference proteome</keyword>
<reference evidence="3" key="1">
    <citation type="submission" date="2023-05" db="EMBL/GenBank/DDBJ databases">
        <authorList>
            <person name="Zhang X."/>
        </authorList>
    </citation>
    <scope>NUCLEOTIDE SEQUENCE</scope>
    <source>
        <strain evidence="3">BD1B2-1</strain>
    </source>
</reference>
<dbReference type="InterPro" id="IPR004629">
    <property type="entry name" value="WecG_TagA_CpsF"/>
</dbReference>
<protein>
    <submittedName>
        <fullName evidence="3">WecB/TagA/CpsF family glycosyltransferase</fullName>
    </submittedName>
</protein>
<evidence type="ECO:0000256" key="1">
    <source>
        <dbReference type="ARBA" id="ARBA00022676"/>
    </source>
</evidence>
<gene>
    <name evidence="3" type="ORF">QNI22_28565</name>
</gene>
<organism evidence="3 4">
    <name type="scientific">Xanthocytophaga agilis</name>
    <dbReference type="NCBI Taxonomy" id="3048010"/>
    <lineage>
        <taxon>Bacteria</taxon>
        <taxon>Pseudomonadati</taxon>
        <taxon>Bacteroidota</taxon>
        <taxon>Cytophagia</taxon>
        <taxon>Cytophagales</taxon>
        <taxon>Rhodocytophagaceae</taxon>
        <taxon>Xanthocytophaga</taxon>
    </lineage>
</organism>
<dbReference type="NCBIfam" id="TIGR00696">
    <property type="entry name" value="wecG_tagA_cpsF"/>
    <property type="match status" value="1"/>
</dbReference>
<comment type="caution">
    <text evidence="3">The sequence shown here is derived from an EMBL/GenBank/DDBJ whole genome shotgun (WGS) entry which is preliminary data.</text>
</comment>
<name>A0AAE3UJ58_9BACT</name>
<dbReference type="Proteomes" id="UP001232063">
    <property type="component" value="Unassembled WGS sequence"/>
</dbReference>